<protein>
    <submittedName>
        <fullName evidence="2">ABC transporter permease subunit</fullName>
    </submittedName>
</protein>
<name>A0AA95BSS4_9MICC</name>
<accession>A0AA95BSS4</accession>
<dbReference type="RefSeq" id="WP_060701375.1">
    <property type="nucleotide sequence ID" value="NZ_CP012750.1"/>
</dbReference>
<organism evidence="2 3">
    <name type="scientific">Glutamicibacter halophytocola</name>
    <dbReference type="NCBI Taxonomy" id="1933880"/>
    <lineage>
        <taxon>Bacteria</taxon>
        <taxon>Bacillati</taxon>
        <taxon>Actinomycetota</taxon>
        <taxon>Actinomycetes</taxon>
        <taxon>Micrococcales</taxon>
        <taxon>Micrococcaceae</taxon>
        <taxon>Glutamicibacter</taxon>
    </lineage>
</organism>
<sequence>MKTLDLVPKRQVSSVGPLLAATRAEITKFRGSRSLTGLYAAGILATIALGWLLGASAKASGDNGFDTAIPAPLLVFATLQFGQLFFAAAAALHMTGEYSSGTITSTLQAVPRRGIMVGSKALVLGTLGMATGLVLIPVATIPTALGAGQYGQFAFADLFSASLGAGTYLALLNLMVLGLGLLCRNSAGALVSLIALVLCLPQILQLIPMDWVQTLIQYLPTNAATFMATGATEPYGPAMAFVILVAWSAALLGAGTVALKKRDA</sequence>
<proteinExistence type="predicted"/>
<dbReference type="Proteomes" id="UP001060018">
    <property type="component" value="Chromosome"/>
</dbReference>
<evidence type="ECO:0000313" key="2">
    <source>
        <dbReference type="EMBL" id="UUX60344.1"/>
    </source>
</evidence>
<feature type="transmembrane region" description="Helical" evidence="1">
    <location>
        <begin position="161"/>
        <end position="182"/>
    </location>
</feature>
<evidence type="ECO:0000256" key="1">
    <source>
        <dbReference type="SAM" id="Phobius"/>
    </source>
</evidence>
<feature type="transmembrane region" description="Helical" evidence="1">
    <location>
        <begin position="238"/>
        <end position="259"/>
    </location>
</feature>
<gene>
    <name evidence="2" type="ORF">NUH22_06950</name>
</gene>
<keyword evidence="1" id="KW-0812">Transmembrane</keyword>
<dbReference type="KEGG" id="gar:AOZ07_07110"/>
<evidence type="ECO:0000313" key="3">
    <source>
        <dbReference type="Proteomes" id="UP001060018"/>
    </source>
</evidence>
<keyword evidence="1" id="KW-0472">Membrane</keyword>
<feature type="transmembrane region" description="Helical" evidence="1">
    <location>
        <begin position="121"/>
        <end position="141"/>
    </location>
</feature>
<dbReference type="AlphaFoldDB" id="A0AA95BSS4"/>
<keyword evidence="1" id="KW-1133">Transmembrane helix</keyword>
<feature type="transmembrane region" description="Helical" evidence="1">
    <location>
        <begin position="69"/>
        <end position="92"/>
    </location>
</feature>
<feature type="transmembrane region" description="Helical" evidence="1">
    <location>
        <begin position="38"/>
        <end position="57"/>
    </location>
</feature>
<dbReference type="EMBL" id="CP102487">
    <property type="protein sequence ID" value="UUX60344.1"/>
    <property type="molecule type" value="Genomic_DNA"/>
</dbReference>
<reference evidence="2" key="1">
    <citation type="journal article" date="2022" name="Pest Manag. Sci.">
        <title>Glutamicibacter halophytocola-mediated host fitness of potato tuber moth on Solanaceae crops.</title>
        <authorList>
            <person name="Wang W."/>
            <person name="Xiao G."/>
            <person name="Du G."/>
            <person name="Chang L."/>
            <person name="Yang Y."/>
            <person name="Ye J."/>
            <person name="Chen B."/>
        </authorList>
    </citation>
    <scope>NUCLEOTIDE SEQUENCE</scope>
    <source>
        <strain evidence="2">S2</strain>
    </source>
</reference>
<feature type="transmembrane region" description="Helical" evidence="1">
    <location>
        <begin position="189"/>
        <end position="207"/>
    </location>
</feature>